<dbReference type="AlphaFoldDB" id="X1NQJ7"/>
<accession>X1NQJ7</accession>
<name>X1NQJ7_9ZZZZ</name>
<organism evidence="1">
    <name type="scientific">marine sediment metagenome</name>
    <dbReference type="NCBI Taxonomy" id="412755"/>
    <lineage>
        <taxon>unclassified sequences</taxon>
        <taxon>metagenomes</taxon>
        <taxon>ecological metagenomes</taxon>
    </lineage>
</organism>
<evidence type="ECO:0000313" key="1">
    <source>
        <dbReference type="EMBL" id="GAI32456.1"/>
    </source>
</evidence>
<reference evidence="1" key="1">
    <citation type="journal article" date="2014" name="Front. Microbiol.">
        <title>High frequency of phylogenetically diverse reductive dehalogenase-homologous genes in deep subseafloor sedimentary metagenomes.</title>
        <authorList>
            <person name="Kawai M."/>
            <person name="Futagami T."/>
            <person name="Toyoda A."/>
            <person name="Takaki Y."/>
            <person name="Nishi S."/>
            <person name="Hori S."/>
            <person name="Arai W."/>
            <person name="Tsubouchi T."/>
            <person name="Morono Y."/>
            <person name="Uchiyama I."/>
            <person name="Ito T."/>
            <person name="Fujiyama A."/>
            <person name="Inagaki F."/>
            <person name="Takami H."/>
        </authorList>
    </citation>
    <scope>NUCLEOTIDE SEQUENCE</scope>
    <source>
        <strain evidence="1">Expedition CK06-06</strain>
    </source>
</reference>
<dbReference type="EMBL" id="BARV01015781">
    <property type="protein sequence ID" value="GAI32456.1"/>
    <property type="molecule type" value="Genomic_DNA"/>
</dbReference>
<protein>
    <submittedName>
        <fullName evidence="1">Uncharacterized protein</fullName>
    </submittedName>
</protein>
<gene>
    <name evidence="1" type="ORF">S06H3_27227</name>
</gene>
<proteinExistence type="predicted"/>
<comment type="caution">
    <text evidence="1">The sequence shown here is derived from an EMBL/GenBank/DDBJ whole genome shotgun (WGS) entry which is preliminary data.</text>
</comment>
<feature type="non-terminal residue" evidence="1">
    <location>
        <position position="1"/>
    </location>
</feature>
<sequence>YCFVNLYNIVSVGVEMAKDGGYMKNNIIFGVNDLMTKSFKKSTLKDLLMTIYSPIELRFKYQLKSDAELALFNQICNSDQFDYYRIKGKIPLLDKNGTTKYNDVADKIKQRHLKRIEKGDVVNSIITEIELDEELYIALLPSNQKFQVISIQTEQYKKRKM</sequence>